<dbReference type="RefSeq" id="WP_012874295.1">
    <property type="nucleotide sequence ID" value="NC_013525.1"/>
</dbReference>
<dbReference type="KEGG" id="ttr:Tter_0338"/>
<feature type="binding site" evidence="1">
    <location>
        <position position="64"/>
    </location>
    <ligand>
        <name>Mg(2+)</name>
        <dbReference type="ChEBI" id="CHEBI:18420"/>
        <label>1</label>
    </ligand>
</feature>
<feature type="binding site" evidence="1">
    <location>
        <position position="65"/>
    </location>
    <ligand>
        <name>Mg(2+)</name>
        <dbReference type="ChEBI" id="CHEBI:18420"/>
        <label>1</label>
    </ligand>
</feature>
<organism evidence="2 3">
    <name type="scientific">Thermobaculum terrenum (strain ATCC BAA-798 / CCMEE 7001 / YNP1)</name>
    <dbReference type="NCBI Taxonomy" id="525904"/>
    <lineage>
        <taxon>Bacteria</taxon>
        <taxon>Bacillati</taxon>
        <taxon>Chloroflexota</taxon>
        <taxon>Chloroflexia</taxon>
        <taxon>Candidatus Thermobaculales</taxon>
        <taxon>Candidatus Thermobaculaceae</taxon>
        <taxon>Thermobaculum</taxon>
    </lineage>
</organism>
<dbReference type="AlphaFoldDB" id="D1CEA4"/>
<dbReference type="Gene3D" id="1.10.4080.10">
    <property type="entry name" value="ADP-ribosylation/Crystallin J1"/>
    <property type="match status" value="1"/>
</dbReference>
<keyword evidence="1" id="KW-0479">Metal-binding</keyword>
<dbReference type="EMBL" id="CP001825">
    <property type="protein sequence ID" value="ACZ41260.1"/>
    <property type="molecule type" value="Genomic_DNA"/>
</dbReference>
<keyword evidence="1" id="KW-0460">Magnesium</keyword>
<reference evidence="3" key="1">
    <citation type="journal article" date="2010" name="Stand. Genomic Sci.">
        <title>Complete genome sequence of 'Thermobaculum terrenum' type strain (YNP1).</title>
        <authorList>
            <person name="Kiss H."/>
            <person name="Cleland D."/>
            <person name="Lapidus A."/>
            <person name="Lucas S."/>
            <person name="Glavina Del Rio T."/>
            <person name="Nolan M."/>
            <person name="Tice H."/>
            <person name="Han C."/>
            <person name="Goodwin L."/>
            <person name="Pitluck S."/>
            <person name="Liolios K."/>
            <person name="Ivanova N."/>
            <person name="Mavromatis K."/>
            <person name="Ovchinnikova G."/>
            <person name="Pati A."/>
            <person name="Chen A."/>
            <person name="Palaniappan K."/>
            <person name="Land M."/>
            <person name="Hauser L."/>
            <person name="Chang Y."/>
            <person name="Jeffries C."/>
            <person name="Lu M."/>
            <person name="Brettin T."/>
            <person name="Detter J."/>
            <person name="Goker M."/>
            <person name="Tindall B."/>
            <person name="Beck B."/>
            <person name="McDermott T."/>
            <person name="Woyke T."/>
            <person name="Bristow J."/>
            <person name="Eisen J."/>
            <person name="Markowitz V."/>
            <person name="Hugenholtz P."/>
            <person name="Kyrpides N."/>
            <person name="Klenk H."/>
            <person name="Cheng J."/>
        </authorList>
    </citation>
    <scope>NUCLEOTIDE SEQUENCE [LARGE SCALE GENOMIC DNA]</scope>
    <source>
        <strain evidence="3">ATCC BAA-798 / YNP1</strain>
    </source>
</reference>
<feature type="binding site" evidence="1">
    <location>
        <position position="265"/>
    </location>
    <ligand>
        <name>Mg(2+)</name>
        <dbReference type="ChEBI" id="CHEBI:18420"/>
        <label>1</label>
    </ligand>
</feature>
<dbReference type="STRING" id="525904.Tter_0338"/>
<keyword evidence="2" id="KW-0326">Glycosidase</keyword>
<dbReference type="eggNOG" id="COG1397">
    <property type="taxonomic scope" value="Bacteria"/>
</dbReference>
<feature type="binding site" evidence="1">
    <location>
        <position position="264"/>
    </location>
    <ligand>
        <name>Mg(2+)</name>
        <dbReference type="ChEBI" id="CHEBI:18420"/>
        <label>1</label>
    </ligand>
</feature>
<keyword evidence="3" id="KW-1185">Reference proteome</keyword>
<protein>
    <submittedName>
        <fullName evidence="2">ADP-ribosyl-(Dinitrogen reductase) hydrolase</fullName>
        <ecNumber evidence="2">3.2.2.24</ecNumber>
    </submittedName>
</protein>
<comment type="cofactor">
    <cofactor evidence="1">
        <name>Mg(2+)</name>
        <dbReference type="ChEBI" id="CHEBI:18420"/>
    </cofactor>
    <text evidence="1">Binds 2 magnesium ions per subunit.</text>
</comment>
<dbReference type="GO" id="GO:0047407">
    <property type="term" value="F:ADP-ribosyl-[dinitrogen reductase] hydrolase activity"/>
    <property type="evidence" value="ECO:0007669"/>
    <property type="project" value="UniProtKB-EC"/>
</dbReference>
<dbReference type="Proteomes" id="UP000000323">
    <property type="component" value="Chromosome 1"/>
</dbReference>
<dbReference type="EC" id="3.2.2.24" evidence="2"/>
<accession>D1CEA4</accession>
<name>D1CEA4_THET1</name>
<gene>
    <name evidence="2" type="ordered locus">Tter_0338</name>
</gene>
<dbReference type="InterPro" id="IPR005502">
    <property type="entry name" value="Ribosyl_crysJ1"/>
</dbReference>
<feature type="binding site" evidence="1">
    <location>
        <position position="63"/>
    </location>
    <ligand>
        <name>Mg(2+)</name>
        <dbReference type="ChEBI" id="CHEBI:18420"/>
        <label>1</label>
    </ligand>
</feature>
<evidence type="ECO:0000313" key="2">
    <source>
        <dbReference type="EMBL" id="ACZ41260.1"/>
    </source>
</evidence>
<feature type="binding site" evidence="1">
    <location>
        <position position="262"/>
    </location>
    <ligand>
        <name>Mg(2+)</name>
        <dbReference type="ChEBI" id="CHEBI:18420"/>
        <label>1</label>
    </ligand>
</feature>
<proteinExistence type="predicted"/>
<evidence type="ECO:0000313" key="3">
    <source>
        <dbReference type="Proteomes" id="UP000000323"/>
    </source>
</evidence>
<dbReference type="GO" id="GO:0046872">
    <property type="term" value="F:metal ion binding"/>
    <property type="evidence" value="ECO:0007669"/>
    <property type="project" value="UniProtKB-KW"/>
</dbReference>
<dbReference type="PANTHER" id="PTHR16222:SF12">
    <property type="entry name" value="ADP-RIBOSYLGLYCOHYDROLASE-RELATED"/>
    <property type="match status" value="1"/>
</dbReference>
<dbReference type="OrthoDB" id="9798107at2"/>
<dbReference type="SUPFAM" id="SSF101478">
    <property type="entry name" value="ADP-ribosylglycohydrolase"/>
    <property type="match status" value="1"/>
</dbReference>
<dbReference type="HOGENOM" id="CLU_024566_8_2_0"/>
<dbReference type="Pfam" id="PF03747">
    <property type="entry name" value="ADP_ribosyl_GH"/>
    <property type="match status" value="1"/>
</dbReference>
<dbReference type="InterPro" id="IPR036705">
    <property type="entry name" value="Ribosyl_crysJ1_sf"/>
</dbReference>
<dbReference type="PANTHER" id="PTHR16222">
    <property type="entry name" value="ADP-RIBOSYLGLYCOHYDROLASE"/>
    <property type="match status" value="1"/>
</dbReference>
<evidence type="ECO:0000256" key="1">
    <source>
        <dbReference type="PIRSR" id="PIRSR605502-1"/>
    </source>
</evidence>
<sequence>MSTDQGDLKLLSKARGTLIAAACGDALGGPLELMGKNEIRRNLGQVRDFIGGGWLSLSPGEVTDDTQMMLEVARSIATLGRVDPQDITTRLVEWMNSNPKDIDHTVFESLSLIRDGTPIYEASKLVIEREGFMNGSRGNGCLIPCVPIALLLYKREQALVKQTRSVASITHANPVCQWAAVALNMMISELLRGRFEQVVVRVADKVPQPEISEMLRSIEKKSEDDLDNSGDVLATLESAIWAFGNTSSLEDAIIKAANLGGDADTRAAVTGALAGAHYGIESIPQRWLERLEPAQELIVLAEQIVRTSR</sequence>
<dbReference type="InterPro" id="IPR050792">
    <property type="entry name" value="ADP-ribosylglycohydrolase"/>
</dbReference>
<keyword evidence="2" id="KW-0378">Hydrolase</keyword>